<name>A0ABM6Z1P3_9ACTO</name>
<comment type="similarity">
    <text evidence="1">Belongs to the serpin family.</text>
</comment>
<dbReference type="PANTHER" id="PTHR11461">
    <property type="entry name" value="SERINE PROTEASE INHIBITOR, SERPIN"/>
    <property type="match status" value="1"/>
</dbReference>
<evidence type="ECO:0000256" key="1">
    <source>
        <dbReference type="RuleBase" id="RU000411"/>
    </source>
</evidence>
<dbReference type="InterPro" id="IPR036186">
    <property type="entry name" value="Serpin_sf"/>
</dbReference>
<keyword evidence="5" id="KW-1185">Reference proteome</keyword>
<protein>
    <submittedName>
        <fullName evidence="4">Serpin</fullName>
    </submittedName>
</protein>
<evidence type="ECO:0000256" key="2">
    <source>
        <dbReference type="SAM" id="MobiDB-lite"/>
    </source>
</evidence>
<dbReference type="Pfam" id="PF00079">
    <property type="entry name" value="Serpin"/>
    <property type="match status" value="1"/>
</dbReference>
<feature type="domain" description="Serpin" evidence="3">
    <location>
        <begin position="108"/>
        <end position="490"/>
    </location>
</feature>
<dbReference type="InterPro" id="IPR000215">
    <property type="entry name" value="Serpin_fam"/>
</dbReference>
<dbReference type="InterPro" id="IPR023796">
    <property type="entry name" value="Serpin_dom"/>
</dbReference>
<accession>A0ABM6Z1P3</accession>
<dbReference type="EMBL" id="CP032514">
    <property type="protein sequence ID" value="AYD89041.1"/>
    <property type="molecule type" value="Genomic_DNA"/>
</dbReference>
<dbReference type="InterPro" id="IPR042185">
    <property type="entry name" value="Serpin_sf_2"/>
</dbReference>
<dbReference type="Gene3D" id="2.30.39.10">
    <property type="entry name" value="Alpha-1-antitrypsin, domain 1"/>
    <property type="match status" value="1"/>
</dbReference>
<dbReference type="SUPFAM" id="SSF56574">
    <property type="entry name" value="Serpins"/>
    <property type="match status" value="1"/>
</dbReference>
<evidence type="ECO:0000259" key="3">
    <source>
        <dbReference type="SMART" id="SM00093"/>
    </source>
</evidence>
<proteinExistence type="inferred from homology"/>
<feature type="compositionally biased region" description="Basic and acidic residues" evidence="2">
    <location>
        <begin position="10"/>
        <end position="19"/>
    </location>
</feature>
<dbReference type="RefSeq" id="WP_120203348.1">
    <property type="nucleotide sequence ID" value="NZ_CP032514.1"/>
</dbReference>
<organism evidence="4 5">
    <name type="scientific">Actinomyces lilanjuaniae</name>
    <dbReference type="NCBI Taxonomy" id="2321394"/>
    <lineage>
        <taxon>Bacteria</taxon>
        <taxon>Bacillati</taxon>
        <taxon>Actinomycetota</taxon>
        <taxon>Actinomycetes</taxon>
        <taxon>Actinomycetales</taxon>
        <taxon>Actinomycetaceae</taxon>
        <taxon>Actinomyces</taxon>
    </lineage>
</organism>
<evidence type="ECO:0000313" key="5">
    <source>
        <dbReference type="Proteomes" id="UP000273001"/>
    </source>
</evidence>
<evidence type="ECO:0000313" key="4">
    <source>
        <dbReference type="EMBL" id="AYD89041.1"/>
    </source>
</evidence>
<dbReference type="Gene3D" id="3.30.497.10">
    <property type="entry name" value="Antithrombin, subunit I, domain 2"/>
    <property type="match status" value="1"/>
</dbReference>
<dbReference type="Proteomes" id="UP000273001">
    <property type="component" value="Chromosome"/>
</dbReference>
<dbReference type="PROSITE" id="PS50270">
    <property type="entry name" value="NGF_2"/>
    <property type="match status" value="1"/>
</dbReference>
<dbReference type="PANTHER" id="PTHR11461:SF211">
    <property type="entry name" value="GH10112P-RELATED"/>
    <property type="match status" value="1"/>
</dbReference>
<dbReference type="InterPro" id="IPR042178">
    <property type="entry name" value="Serpin_sf_1"/>
</dbReference>
<feature type="region of interest" description="Disordered" evidence="2">
    <location>
        <begin position="1"/>
        <end position="40"/>
    </location>
</feature>
<sequence length="493" mass="51817">MTPVPARPADSAHPRRPVDPTDPAGQPTAAGRPGLACGAPSSSGGFPHGLSRRGALLLAAVAGLAGCGSLGGIRGTELTSKVARTELSLTDAPDLKAAVTACDTLGAALLATQLDDDAHANALASPVSLALSLATASLGATDPDAQGLNTLLGADSEKERSTTWSAIRSCLLAHDTDDGDVSGFDPGDEAPEEPLVHVADQLLIVDHDEPTEVSQEFVDEVHRWFTTDLRRADAAAAQDILDQWVSKNTAGLIDSSALEVTVNLKVALQNVVLFAARWRELFDESETRDEDFTCADGSVTSVPMMRQTSTMACTEGKTGGRTEGEDEPVTWKVLRVPYSQDFALDVVLPQKGTLPGDLPKETWSQASALLDEAEEEGLHPEVSLVMPRIDLETGDSGVDIMPVLEGLGADIAPMGRIGPGLGVNAYRQQVRLIVREDGTVAAGASEVDVGVSAVPDLGPTTEFRVDRPYVMRLRDLTTGVALFEAVINNPRPS</sequence>
<dbReference type="SMART" id="SM00093">
    <property type="entry name" value="SERPIN"/>
    <property type="match status" value="1"/>
</dbReference>
<reference evidence="4 5" key="1">
    <citation type="submission" date="2018-09" db="EMBL/GenBank/DDBJ databases">
        <authorList>
            <person name="Li J."/>
        </authorList>
    </citation>
    <scope>NUCLEOTIDE SEQUENCE [LARGE SCALE GENOMIC DNA]</scope>
    <source>
        <strain evidence="4 5">2129</strain>
    </source>
</reference>
<gene>
    <name evidence="4" type="ORF">D5R93_01360</name>
</gene>